<protein>
    <recommendedName>
        <fullName evidence="1">non-specific serine/threonine protein kinase</fullName>
        <ecNumber evidence="1">2.7.11.1</ecNumber>
    </recommendedName>
</protein>
<dbReference type="Proteomes" id="UP000275480">
    <property type="component" value="Unassembled WGS sequence"/>
</dbReference>
<evidence type="ECO:0000256" key="8">
    <source>
        <dbReference type="ARBA" id="ARBA00048679"/>
    </source>
</evidence>
<dbReference type="PROSITE" id="PS50011">
    <property type="entry name" value="PROTEIN_KINASE_DOM"/>
    <property type="match status" value="1"/>
</dbReference>
<keyword evidence="3" id="KW-0808">Transferase</keyword>
<dbReference type="Gene3D" id="3.30.200.20">
    <property type="entry name" value="Phosphorylase Kinase, domain 1"/>
    <property type="match status" value="1"/>
</dbReference>
<evidence type="ECO:0000256" key="6">
    <source>
        <dbReference type="ARBA" id="ARBA00022840"/>
    </source>
</evidence>
<dbReference type="GO" id="GO:0050684">
    <property type="term" value="P:regulation of mRNA processing"/>
    <property type="evidence" value="ECO:0007669"/>
    <property type="project" value="TreeGrafter"/>
</dbReference>
<name>A0AB74BVK5_ASPFL</name>
<comment type="catalytic activity">
    <reaction evidence="7">
        <text>L-threonyl-[protein] + ATP = O-phospho-L-threonyl-[protein] + ADP + H(+)</text>
        <dbReference type="Rhea" id="RHEA:46608"/>
        <dbReference type="Rhea" id="RHEA-COMP:11060"/>
        <dbReference type="Rhea" id="RHEA-COMP:11605"/>
        <dbReference type="ChEBI" id="CHEBI:15378"/>
        <dbReference type="ChEBI" id="CHEBI:30013"/>
        <dbReference type="ChEBI" id="CHEBI:30616"/>
        <dbReference type="ChEBI" id="CHEBI:61977"/>
        <dbReference type="ChEBI" id="CHEBI:456216"/>
        <dbReference type="EC" id="2.7.11.1"/>
    </reaction>
</comment>
<keyword evidence="6" id="KW-0067">ATP-binding</keyword>
<dbReference type="GO" id="GO:0004674">
    <property type="term" value="F:protein serine/threonine kinase activity"/>
    <property type="evidence" value="ECO:0007669"/>
    <property type="project" value="UniProtKB-KW"/>
</dbReference>
<dbReference type="Pfam" id="PF00069">
    <property type="entry name" value="Pkinase"/>
    <property type="match status" value="1"/>
</dbReference>
<dbReference type="PANTHER" id="PTHR47634">
    <property type="entry name" value="PROTEIN KINASE DOMAIN-CONTAINING PROTEIN-RELATED"/>
    <property type="match status" value="1"/>
</dbReference>
<dbReference type="InterPro" id="IPR011009">
    <property type="entry name" value="Kinase-like_dom_sf"/>
</dbReference>
<keyword evidence="4" id="KW-0547">Nucleotide-binding</keyword>
<evidence type="ECO:0000256" key="1">
    <source>
        <dbReference type="ARBA" id="ARBA00012513"/>
    </source>
</evidence>
<evidence type="ECO:0000256" key="2">
    <source>
        <dbReference type="ARBA" id="ARBA00022527"/>
    </source>
</evidence>
<feature type="domain" description="Protein kinase" evidence="9">
    <location>
        <begin position="1"/>
        <end position="259"/>
    </location>
</feature>
<dbReference type="PANTHER" id="PTHR47634:SF9">
    <property type="entry name" value="PROTEIN KINASE DOMAIN-CONTAINING PROTEIN-RELATED"/>
    <property type="match status" value="1"/>
</dbReference>
<dbReference type="GO" id="GO:0000245">
    <property type="term" value="P:spliceosomal complex assembly"/>
    <property type="evidence" value="ECO:0007669"/>
    <property type="project" value="TreeGrafter"/>
</dbReference>
<evidence type="ECO:0000256" key="3">
    <source>
        <dbReference type="ARBA" id="ARBA00022679"/>
    </source>
</evidence>
<evidence type="ECO:0000256" key="7">
    <source>
        <dbReference type="ARBA" id="ARBA00047899"/>
    </source>
</evidence>
<dbReference type="SUPFAM" id="SSF56112">
    <property type="entry name" value="Protein kinase-like (PK-like)"/>
    <property type="match status" value="1"/>
</dbReference>
<dbReference type="GO" id="GO:0005524">
    <property type="term" value="F:ATP binding"/>
    <property type="evidence" value="ECO:0007669"/>
    <property type="project" value="UniProtKB-KW"/>
</dbReference>
<evidence type="ECO:0000256" key="5">
    <source>
        <dbReference type="ARBA" id="ARBA00022777"/>
    </source>
</evidence>
<evidence type="ECO:0000313" key="11">
    <source>
        <dbReference type="Proteomes" id="UP000275480"/>
    </source>
</evidence>
<dbReference type="AlphaFoldDB" id="A0AB74BVK5"/>
<dbReference type="EMBL" id="QQZZ01000174">
    <property type="protein sequence ID" value="RMZ38081.1"/>
    <property type="molecule type" value="Genomic_DNA"/>
</dbReference>
<sequence>MRHFERIYDVVEPVEEYRHGGYHPVHLYDVFNDRYKVRAKLAFGQFSTVWLAYDQLRQQQVVLKILKADASKDNKELSILLQLAAWLEGMKADNSAPEYLLGSQRRRGLLDGVEPSNLMVKIGDLGGAAFIRQREQRPVTPTALRAPELIHRIEWDVGIDIWTLGRLIFELATNEPLFPLGTFGLTAEQIDEEHLYLIGQVLDKNNQTGDTFTQYLTDRLPADFGAENLERLASFLSGMLQEKAQKRMSTAELLRHPFLFR</sequence>
<keyword evidence="5" id="KW-0418">Kinase</keyword>
<evidence type="ECO:0000256" key="4">
    <source>
        <dbReference type="ARBA" id="ARBA00022741"/>
    </source>
</evidence>
<reference evidence="10 11" key="1">
    <citation type="submission" date="2018-07" db="EMBL/GenBank/DDBJ databases">
        <title>Identification of spontaneous genetic mutation associated with occurrence of a yellow conidial color mutant of Aspergillus flavus.</title>
        <authorList>
            <person name="Chang P.-K."/>
            <person name="Mack B.M."/>
            <person name="Scharfenstein L."/>
            <person name="Gilbert M.K."/>
        </authorList>
    </citation>
    <scope>NUCLEOTIDE SEQUENCE [LARGE SCALE GENOMIC DNA]</scope>
    <source>
        <strain evidence="10 11">CA14</strain>
    </source>
</reference>
<comment type="caution">
    <text evidence="10">The sequence shown here is derived from an EMBL/GenBank/DDBJ whole genome shotgun (WGS) entry which is preliminary data.</text>
</comment>
<dbReference type="SMART" id="SM00220">
    <property type="entry name" value="S_TKc"/>
    <property type="match status" value="1"/>
</dbReference>
<dbReference type="GO" id="GO:0005634">
    <property type="term" value="C:nucleus"/>
    <property type="evidence" value="ECO:0007669"/>
    <property type="project" value="TreeGrafter"/>
</dbReference>
<gene>
    <name evidence="10" type="ORF">CA14_004611</name>
</gene>
<proteinExistence type="predicted"/>
<organism evidence="10 11">
    <name type="scientific">Aspergillus flavus</name>
    <dbReference type="NCBI Taxonomy" id="5059"/>
    <lineage>
        <taxon>Eukaryota</taxon>
        <taxon>Fungi</taxon>
        <taxon>Dikarya</taxon>
        <taxon>Ascomycota</taxon>
        <taxon>Pezizomycotina</taxon>
        <taxon>Eurotiomycetes</taxon>
        <taxon>Eurotiomycetidae</taxon>
        <taxon>Eurotiales</taxon>
        <taxon>Aspergillaceae</taxon>
        <taxon>Aspergillus</taxon>
        <taxon>Aspergillus subgen. Circumdati</taxon>
    </lineage>
</organism>
<accession>A0AB74BVK5</accession>
<dbReference type="EC" id="2.7.11.1" evidence="1"/>
<keyword evidence="2" id="KW-0723">Serine/threonine-protein kinase</keyword>
<dbReference type="Gene3D" id="1.10.510.10">
    <property type="entry name" value="Transferase(Phosphotransferase) domain 1"/>
    <property type="match status" value="1"/>
</dbReference>
<comment type="catalytic activity">
    <reaction evidence="8">
        <text>L-seryl-[protein] + ATP = O-phospho-L-seryl-[protein] + ADP + H(+)</text>
        <dbReference type="Rhea" id="RHEA:17989"/>
        <dbReference type="Rhea" id="RHEA-COMP:9863"/>
        <dbReference type="Rhea" id="RHEA-COMP:11604"/>
        <dbReference type="ChEBI" id="CHEBI:15378"/>
        <dbReference type="ChEBI" id="CHEBI:29999"/>
        <dbReference type="ChEBI" id="CHEBI:30616"/>
        <dbReference type="ChEBI" id="CHEBI:83421"/>
        <dbReference type="ChEBI" id="CHEBI:456216"/>
        <dbReference type="EC" id="2.7.11.1"/>
    </reaction>
</comment>
<evidence type="ECO:0000259" key="9">
    <source>
        <dbReference type="PROSITE" id="PS50011"/>
    </source>
</evidence>
<dbReference type="GO" id="GO:0005737">
    <property type="term" value="C:cytoplasm"/>
    <property type="evidence" value="ECO:0007669"/>
    <property type="project" value="TreeGrafter"/>
</dbReference>
<dbReference type="InterPro" id="IPR051334">
    <property type="entry name" value="SRPK"/>
</dbReference>
<dbReference type="InterPro" id="IPR000719">
    <property type="entry name" value="Prot_kinase_dom"/>
</dbReference>
<evidence type="ECO:0000313" key="10">
    <source>
        <dbReference type="EMBL" id="RMZ38081.1"/>
    </source>
</evidence>